<organism evidence="6 7">
    <name type="scientific">Candidatus Omnitrophus magneticus</name>
    <dbReference type="NCBI Taxonomy" id="1609969"/>
    <lineage>
        <taxon>Bacteria</taxon>
        <taxon>Pseudomonadati</taxon>
        <taxon>Candidatus Omnitrophota</taxon>
        <taxon>Candidatus Omnitrophus</taxon>
    </lineage>
</organism>
<dbReference type="InterPro" id="IPR011990">
    <property type="entry name" value="TPR-like_helical_dom_sf"/>
</dbReference>
<feature type="transmembrane region" description="Helical" evidence="4">
    <location>
        <begin position="29"/>
        <end position="48"/>
    </location>
</feature>
<feature type="transmembrane region" description="Helical" evidence="4">
    <location>
        <begin position="325"/>
        <end position="344"/>
    </location>
</feature>
<feature type="domain" description="Glycosyltransferase RgtA/B/C/D-like" evidence="5">
    <location>
        <begin position="113"/>
        <end position="243"/>
    </location>
</feature>
<feature type="transmembrane region" description="Helical" evidence="4">
    <location>
        <begin position="82"/>
        <end position="101"/>
    </location>
</feature>
<dbReference type="PROSITE" id="PS50293">
    <property type="entry name" value="TPR_REGION"/>
    <property type="match status" value="2"/>
</dbReference>
<evidence type="ECO:0000313" key="7">
    <source>
        <dbReference type="Proteomes" id="UP000033428"/>
    </source>
</evidence>
<dbReference type="PROSITE" id="PS50005">
    <property type="entry name" value="TPR"/>
    <property type="match status" value="2"/>
</dbReference>
<dbReference type="PANTHER" id="PTHR44227:SF3">
    <property type="entry name" value="PROTEIN O-MANNOSYL-TRANSFERASE TMTC4"/>
    <property type="match status" value="1"/>
</dbReference>
<evidence type="ECO:0000259" key="5">
    <source>
        <dbReference type="Pfam" id="PF13231"/>
    </source>
</evidence>
<dbReference type="Pfam" id="PF13231">
    <property type="entry name" value="PMT_2"/>
    <property type="match status" value="1"/>
</dbReference>
<feature type="transmembrane region" description="Helical" evidence="4">
    <location>
        <begin position="301"/>
        <end position="318"/>
    </location>
</feature>
<evidence type="ECO:0000256" key="1">
    <source>
        <dbReference type="ARBA" id="ARBA00022737"/>
    </source>
</evidence>
<dbReference type="InterPro" id="IPR038731">
    <property type="entry name" value="RgtA/B/C-like"/>
</dbReference>
<evidence type="ECO:0000256" key="2">
    <source>
        <dbReference type="ARBA" id="ARBA00022803"/>
    </source>
</evidence>
<accession>A0A0F0CU53</accession>
<feature type="transmembrane region" description="Helical" evidence="4">
    <location>
        <begin position="388"/>
        <end position="408"/>
    </location>
</feature>
<dbReference type="InterPro" id="IPR019734">
    <property type="entry name" value="TPR_rpt"/>
</dbReference>
<name>A0A0F0CU53_9BACT</name>
<keyword evidence="1" id="KW-0677">Repeat</keyword>
<gene>
    <name evidence="6" type="ORF">OMAG_000569</name>
</gene>
<feature type="transmembrane region" description="Helical" evidence="4">
    <location>
        <begin position="356"/>
        <end position="376"/>
    </location>
</feature>
<sequence length="577" mass="65543">MSVQALCPSFHFKGQIKTKEHNMPLKNSAPLIIIIAILAAVSFFPSIFNDFVEWDDPAYVSENSMIQSISIENIKKIFSSNFLGHYCPLVILSYSIEYFFAGLNPMVFHATNYLLNIITSILVFFFIFSISKNKIISFITGALFAVNPLHVESVAWITERKDLLCVIFFLSSLIAYTKYLKNNKIKYYYFCLIFGVLAFLSKILAISLVPVIFLLDYLYGKNINKKNLTEKIPLLALSIIFLGINLMFEHSSGAITVGTPLNIRKYFFSKVIFFYLSKMFIPLNLSAMYPYANITPAQTALIKYYLAGLTAILTIFVYSFKRHKLFFFSGAFFFITILPTLQIIQAGAAFSADRYTFLPSIGVFLIVSIGYCKLFSKFPKKNILSSSIKLFAAAILCSIIIWHSFLTWQRCAVWKNTETLFLDTHKKTERIAPSAKPYNQIGGYYAKKGEFMKAIEYFKKSLEVNPNYTLAKNNLSRAYKDLEKQVALINPVDITKAKSLNEEAVREGKNGNIKKALSLLEEAKKTCPSYDETYNNLGYVYYLLGDTSNAKENFSKALQANPANEKARSNLKILTEK</sequence>
<dbReference type="PANTHER" id="PTHR44227">
    <property type="match status" value="1"/>
</dbReference>
<evidence type="ECO:0000256" key="4">
    <source>
        <dbReference type="SAM" id="Phobius"/>
    </source>
</evidence>
<reference evidence="6 7" key="1">
    <citation type="submission" date="2015-02" db="EMBL/GenBank/DDBJ databases">
        <title>Single-cell genomics of uncultivated deep-branching MTB reveals a conserved set of magnetosome genes.</title>
        <authorList>
            <person name="Kolinko S."/>
            <person name="Richter M."/>
            <person name="Glockner F.O."/>
            <person name="Brachmann A."/>
            <person name="Schuler D."/>
        </authorList>
    </citation>
    <scope>NUCLEOTIDE SEQUENCE [LARGE SCALE GENOMIC DNA]</scope>
    <source>
        <strain evidence="6">SKK-01</strain>
    </source>
</reference>
<feature type="repeat" description="TPR" evidence="3">
    <location>
        <begin position="531"/>
        <end position="564"/>
    </location>
</feature>
<feature type="transmembrane region" description="Helical" evidence="4">
    <location>
        <begin position="135"/>
        <end position="157"/>
    </location>
</feature>
<feature type="transmembrane region" description="Helical" evidence="4">
    <location>
        <begin position="163"/>
        <end position="180"/>
    </location>
</feature>
<dbReference type="Pfam" id="PF00515">
    <property type="entry name" value="TPR_1"/>
    <property type="match status" value="2"/>
</dbReference>
<dbReference type="SMART" id="SM00028">
    <property type="entry name" value="TPR"/>
    <property type="match status" value="3"/>
</dbReference>
<feature type="transmembrane region" description="Helical" evidence="4">
    <location>
        <begin position="187"/>
        <end position="212"/>
    </location>
</feature>
<feature type="transmembrane region" description="Helical" evidence="4">
    <location>
        <begin position="232"/>
        <end position="248"/>
    </location>
</feature>
<evidence type="ECO:0000313" key="6">
    <source>
        <dbReference type="EMBL" id="KJJ85564.1"/>
    </source>
</evidence>
<dbReference type="AlphaFoldDB" id="A0A0F0CU53"/>
<dbReference type="EMBL" id="JYNY01000117">
    <property type="protein sequence ID" value="KJJ85564.1"/>
    <property type="molecule type" value="Genomic_DNA"/>
</dbReference>
<dbReference type="SUPFAM" id="SSF48452">
    <property type="entry name" value="TPR-like"/>
    <property type="match status" value="1"/>
</dbReference>
<keyword evidence="2 3" id="KW-0802">TPR repeat</keyword>
<feature type="transmembrane region" description="Helical" evidence="4">
    <location>
        <begin position="268"/>
        <end position="289"/>
    </location>
</feature>
<dbReference type="Proteomes" id="UP000033428">
    <property type="component" value="Unassembled WGS sequence"/>
</dbReference>
<keyword evidence="4" id="KW-0812">Transmembrane</keyword>
<proteinExistence type="predicted"/>
<keyword evidence="4" id="KW-1133">Transmembrane helix</keyword>
<dbReference type="Gene3D" id="1.25.40.10">
    <property type="entry name" value="Tetratricopeptide repeat domain"/>
    <property type="match status" value="2"/>
</dbReference>
<comment type="caution">
    <text evidence="6">The sequence shown here is derived from an EMBL/GenBank/DDBJ whole genome shotgun (WGS) entry which is preliminary data.</text>
</comment>
<keyword evidence="4" id="KW-0472">Membrane</keyword>
<feature type="repeat" description="TPR" evidence="3">
    <location>
        <begin position="435"/>
        <end position="468"/>
    </location>
</feature>
<keyword evidence="7" id="KW-1185">Reference proteome</keyword>
<protein>
    <submittedName>
        <fullName evidence="6">Tetratricopeptide TPR_2 repeat protein</fullName>
    </submittedName>
</protein>
<evidence type="ECO:0000256" key="3">
    <source>
        <dbReference type="PROSITE-ProRule" id="PRU00339"/>
    </source>
</evidence>
<feature type="transmembrane region" description="Helical" evidence="4">
    <location>
        <begin position="107"/>
        <end position="128"/>
    </location>
</feature>
<dbReference type="InterPro" id="IPR052346">
    <property type="entry name" value="O-mannosyl-transferase_TMTC"/>
</dbReference>